<proteinExistence type="predicted"/>
<keyword evidence="3" id="KW-1185">Reference proteome</keyword>
<gene>
    <name evidence="2" type="ORF">ACAOBT_LOCUS5961</name>
</gene>
<organism evidence="2 3">
    <name type="scientific">Acanthoscelides obtectus</name>
    <name type="common">Bean weevil</name>
    <name type="synonym">Bruchus obtectus</name>
    <dbReference type="NCBI Taxonomy" id="200917"/>
    <lineage>
        <taxon>Eukaryota</taxon>
        <taxon>Metazoa</taxon>
        <taxon>Ecdysozoa</taxon>
        <taxon>Arthropoda</taxon>
        <taxon>Hexapoda</taxon>
        <taxon>Insecta</taxon>
        <taxon>Pterygota</taxon>
        <taxon>Neoptera</taxon>
        <taxon>Endopterygota</taxon>
        <taxon>Coleoptera</taxon>
        <taxon>Polyphaga</taxon>
        <taxon>Cucujiformia</taxon>
        <taxon>Chrysomeloidea</taxon>
        <taxon>Chrysomelidae</taxon>
        <taxon>Bruchinae</taxon>
        <taxon>Bruchini</taxon>
        <taxon>Acanthoscelides</taxon>
    </lineage>
</organism>
<dbReference type="AlphaFoldDB" id="A0A9P0P0G8"/>
<name>A0A9P0P0G8_ACAOB</name>
<protein>
    <submittedName>
        <fullName evidence="2">Uncharacterized protein</fullName>
    </submittedName>
</protein>
<reference evidence="2" key="1">
    <citation type="submission" date="2022-03" db="EMBL/GenBank/DDBJ databases">
        <authorList>
            <person name="Sayadi A."/>
        </authorList>
    </citation>
    <scope>NUCLEOTIDE SEQUENCE</scope>
</reference>
<accession>A0A9P0P0G8</accession>
<comment type="caution">
    <text evidence="2">The sequence shown here is derived from an EMBL/GenBank/DDBJ whole genome shotgun (WGS) entry which is preliminary data.</text>
</comment>
<evidence type="ECO:0000313" key="2">
    <source>
        <dbReference type="EMBL" id="CAH1964696.1"/>
    </source>
</evidence>
<dbReference type="Proteomes" id="UP001152888">
    <property type="component" value="Unassembled WGS sequence"/>
</dbReference>
<sequence length="207" mass="23467">MMDSANIQPPSSLIPYETTTLIADTNFGSLFNSLQSNGSELFAQQKHDIEEQVNVEDHELSDQLSLRSELEDPFANSSSEDPDFVPSDENGMCKKIRLMLRVKAKQGKGKGRRVVGKEILLNLPGMVELNTKTGMEIFRIKGVSSRLVKIVERDAMRTSQKKNALQYLKLFGIYRTLIDSVIILPRRLVFKIHNVLVRDQKNQNMTT</sequence>
<feature type="region of interest" description="Disordered" evidence="1">
    <location>
        <begin position="70"/>
        <end position="89"/>
    </location>
</feature>
<dbReference type="EMBL" id="CAKOFQ010006718">
    <property type="protein sequence ID" value="CAH1964696.1"/>
    <property type="molecule type" value="Genomic_DNA"/>
</dbReference>
<evidence type="ECO:0000256" key="1">
    <source>
        <dbReference type="SAM" id="MobiDB-lite"/>
    </source>
</evidence>
<evidence type="ECO:0000313" key="3">
    <source>
        <dbReference type="Proteomes" id="UP001152888"/>
    </source>
</evidence>